<evidence type="ECO:0000313" key="2">
    <source>
        <dbReference type="EMBL" id="KAH7935629.1"/>
    </source>
</evidence>
<evidence type="ECO:0000313" key="3">
    <source>
        <dbReference type="EMBL" id="KAH7985841.1"/>
    </source>
</evidence>
<gene>
    <name evidence="2" type="ORF">HPB52_010741</name>
    <name evidence="3" type="ORF">HPB52_025364</name>
</gene>
<sequence length="108" mass="12069">MVKGFQRGKCSQPEGFGNVSWPLRGRSRGRACTRGPSCSRVGIQKVPTWADRAKPQPVVPPPEVTQVPLPEHREENGVPQLIQENACLKTDIQQLRDDLESFRKPHSS</sequence>
<feature type="region of interest" description="Disordered" evidence="1">
    <location>
        <begin position="49"/>
        <end position="69"/>
    </location>
</feature>
<dbReference type="EMBL" id="JABSTV010000698">
    <property type="protein sequence ID" value="KAH7985841.1"/>
    <property type="molecule type" value="Genomic_DNA"/>
</dbReference>
<dbReference type="AlphaFoldDB" id="A0A9D4TD33"/>
<keyword evidence="4" id="KW-1185">Reference proteome</keyword>
<protein>
    <submittedName>
        <fullName evidence="3">Uncharacterized protein</fullName>
    </submittedName>
</protein>
<name>A0A9D4TD33_RHISA</name>
<evidence type="ECO:0000256" key="1">
    <source>
        <dbReference type="SAM" id="MobiDB-lite"/>
    </source>
</evidence>
<feature type="region of interest" description="Disordered" evidence="1">
    <location>
        <begin position="1"/>
        <end position="37"/>
    </location>
</feature>
<organism evidence="3 4">
    <name type="scientific">Rhipicephalus sanguineus</name>
    <name type="common">Brown dog tick</name>
    <name type="synonym">Ixodes sanguineus</name>
    <dbReference type="NCBI Taxonomy" id="34632"/>
    <lineage>
        <taxon>Eukaryota</taxon>
        <taxon>Metazoa</taxon>
        <taxon>Ecdysozoa</taxon>
        <taxon>Arthropoda</taxon>
        <taxon>Chelicerata</taxon>
        <taxon>Arachnida</taxon>
        <taxon>Acari</taxon>
        <taxon>Parasitiformes</taxon>
        <taxon>Ixodida</taxon>
        <taxon>Ixodoidea</taxon>
        <taxon>Ixodidae</taxon>
        <taxon>Rhipicephalinae</taxon>
        <taxon>Rhipicephalus</taxon>
        <taxon>Rhipicephalus</taxon>
    </lineage>
</organism>
<proteinExistence type="predicted"/>
<dbReference type="Proteomes" id="UP000821837">
    <property type="component" value="Unassembled WGS sequence"/>
</dbReference>
<reference evidence="3" key="2">
    <citation type="submission" date="2021-09" db="EMBL/GenBank/DDBJ databases">
        <authorList>
            <person name="Jia N."/>
            <person name="Wang J."/>
            <person name="Shi W."/>
            <person name="Du L."/>
            <person name="Sun Y."/>
            <person name="Zhan W."/>
            <person name="Jiang J."/>
            <person name="Wang Q."/>
            <person name="Zhang B."/>
            <person name="Ji P."/>
            <person name="Sakyi L.B."/>
            <person name="Cui X."/>
            <person name="Yuan T."/>
            <person name="Jiang B."/>
            <person name="Yang W."/>
            <person name="Lam T.T.-Y."/>
            <person name="Chang Q."/>
            <person name="Ding S."/>
            <person name="Wang X."/>
            <person name="Zhu J."/>
            <person name="Ruan X."/>
            <person name="Zhao L."/>
            <person name="Wei J."/>
            <person name="Que T."/>
            <person name="Du C."/>
            <person name="Cheng J."/>
            <person name="Dai P."/>
            <person name="Han X."/>
            <person name="Huang E."/>
            <person name="Gao Y."/>
            <person name="Liu J."/>
            <person name="Shao H."/>
            <person name="Ye R."/>
            <person name="Li L."/>
            <person name="Wei W."/>
            <person name="Wang X."/>
            <person name="Wang C."/>
            <person name="Huo Q."/>
            <person name="Li W."/>
            <person name="Guo W."/>
            <person name="Chen H."/>
            <person name="Chen S."/>
            <person name="Zhou L."/>
            <person name="Zhou L."/>
            <person name="Ni X."/>
            <person name="Tian J."/>
            <person name="Zhou Y."/>
            <person name="Sheng Y."/>
            <person name="Liu T."/>
            <person name="Pan Y."/>
            <person name="Xia L."/>
            <person name="Li J."/>
            <person name="Zhao F."/>
            <person name="Cao W."/>
        </authorList>
    </citation>
    <scope>NUCLEOTIDE SEQUENCE</scope>
    <source>
        <strain evidence="3">Rsan-2018</strain>
        <tissue evidence="3">Larvae</tissue>
    </source>
</reference>
<dbReference type="EMBL" id="JABSTV010001255">
    <property type="protein sequence ID" value="KAH7935629.1"/>
    <property type="molecule type" value="Genomic_DNA"/>
</dbReference>
<reference evidence="3" key="1">
    <citation type="journal article" date="2020" name="Cell">
        <title>Large-Scale Comparative Analyses of Tick Genomes Elucidate Their Genetic Diversity and Vector Capacities.</title>
        <authorList>
            <consortium name="Tick Genome and Microbiome Consortium (TIGMIC)"/>
            <person name="Jia N."/>
            <person name="Wang J."/>
            <person name="Shi W."/>
            <person name="Du L."/>
            <person name="Sun Y."/>
            <person name="Zhan W."/>
            <person name="Jiang J.F."/>
            <person name="Wang Q."/>
            <person name="Zhang B."/>
            <person name="Ji P."/>
            <person name="Bell-Sakyi L."/>
            <person name="Cui X.M."/>
            <person name="Yuan T.T."/>
            <person name="Jiang B.G."/>
            <person name="Yang W.F."/>
            <person name="Lam T.T."/>
            <person name="Chang Q.C."/>
            <person name="Ding S.J."/>
            <person name="Wang X.J."/>
            <person name="Zhu J.G."/>
            <person name="Ruan X.D."/>
            <person name="Zhao L."/>
            <person name="Wei J.T."/>
            <person name="Ye R.Z."/>
            <person name="Que T.C."/>
            <person name="Du C.H."/>
            <person name="Zhou Y.H."/>
            <person name="Cheng J.X."/>
            <person name="Dai P.F."/>
            <person name="Guo W.B."/>
            <person name="Han X.H."/>
            <person name="Huang E.J."/>
            <person name="Li L.F."/>
            <person name="Wei W."/>
            <person name="Gao Y.C."/>
            <person name="Liu J.Z."/>
            <person name="Shao H.Z."/>
            <person name="Wang X."/>
            <person name="Wang C.C."/>
            <person name="Yang T.C."/>
            <person name="Huo Q.B."/>
            <person name="Li W."/>
            <person name="Chen H.Y."/>
            <person name="Chen S.E."/>
            <person name="Zhou L.G."/>
            <person name="Ni X.B."/>
            <person name="Tian J.H."/>
            <person name="Sheng Y."/>
            <person name="Liu T."/>
            <person name="Pan Y.S."/>
            <person name="Xia L.Y."/>
            <person name="Li J."/>
            <person name="Zhao F."/>
            <person name="Cao W.C."/>
        </authorList>
    </citation>
    <scope>NUCLEOTIDE SEQUENCE</scope>
    <source>
        <strain evidence="3">Rsan-2018</strain>
    </source>
</reference>
<accession>A0A9D4TD33</accession>
<comment type="caution">
    <text evidence="3">The sequence shown here is derived from an EMBL/GenBank/DDBJ whole genome shotgun (WGS) entry which is preliminary data.</text>
</comment>
<evidence type="ECO:0000313" key="4">
    <source>
        <dbReference type="Proteomes" id="UP000821837"/>
    </source>
</evidence>